<evidence type="ECO:0000313" key="2">
    <source>
        <dbReference type="Proteomes" id="UP001310594"/>
    </source>
</evidence>
<protein>
    <recommendedName>
        <fullName evidence="3">BTB domain-containing protein</fullName>
    </recommendedName>
</protein>
<accession>A0AAN7ZLB1</accession>
<name>A0AAN7ZLB1_9PEZI</name>
<dbReference type="AlphaFoldDB" id="A0AAN7ZLB1"/>
<gene>
    <name evidence="1" type="ORF">LTR97_010741</name>
</gene>
<evidence type="ECO:0008006" key="3">
    <source>
        <dbReference type="Google" id="ProtNLM"/>
    </source>
</evidence>
<proteinExistence type="predicted"/>
<sequence>MFGTQLVGVESIARDGDVVLVVGNTPKLKLQVSSITLIGCSDPFAALLGPLCRSNCQRSTPLLPAWINLPDDDAVGMADLCTILHNQPTPELIGNVPLERIYRLAVVADRYACVERLRLHGQALLLGYLDGRVRTGLDDLGRATAAAYLFDHARVFSMATTRLLVETTRCYTELLTLDFAHVFPATVLLALEVKRATAQTQISRGLPTIGMPECDGGYCDCGECDVCEVTRCDNWDSDFADKLRKGFNTSCWPPSFRGPAGFTISAAKASIKKLGTIQRGSPTCDHHEAVVEVSASEFWALASHLDRMCAGLCLRCVREGVVDLSKACHKPGHA</sequence>
<reference evidence="1" key="1">
    <citation type="submission" date="2023-08" db="EMBL/GenBank/DDBJ databases">
        <title>Black Yeasts Isolated from many extreme environments.</title>
        <authorList>
            <person name="Coleine C."/>
            <person name="Stajich J.E."/>
            <person name="Selbmann L."/>
        </authorList>
    </citation>
    <scope>NUCLEOTIDE SEQUENCE</scope>
    <source>
        <strain evidence="1">CCFEE 5810</strain>
    </source>
</reference>
<dbReference type="Proteomes" id="UP001310594">
    <property type="component" value="Unassembled WGS sequence"/>
</dbReference>
<dbReference type="EMBL" id="JAVRQU010000019">
    <property type="protein sequence ID" value="KAK5692433.1"/>
    <property type="molecule type" value="Genomic_DNA"/>
</dbReference>
<organism evidence="1 2">
    <name type="scientific">Elasticomyces elasticus</name>
    <dbReference type="NCBI Taxonomy" id="574655"/>
    <lineage>
        <taxon>Eukaryota</taxon>
        <taxon>Fungi</taxon>
        <taxon>Dikarya</taxon>
        <taxon>Ascomycota</taxon>
        <taxon>Pezizomycotina</taxon>
        <taxon>Dothideomycetes</taxon>
        <taxon>Dothideomycetidae</taxon>
        <taxon>Mycosphaerellales</taxon>
        <taxon>Teratosphaeriaceae</taxon>
        <taxon>Elasticomyces</taxon>
    </lineage>
</organism>
<evidence type="ECO:0000313" key="1">
    <source>
        <dbReference type="EMBL" id="KAK5692433.1"/>
    </source>
</evidence>
<comment type="caution">
    <text evidence="1">The sequence shown here is derived from an EMBL/GenBank/DDBJ whole genome shotgun (WGS) entry which is preliminary data.</text>
</comment>